<sequence length="493" mass="55537">MKFTLRIRTEQEQEIDWSVNPAEVTFLNVLEVISKIIPDVTTTAFQYVDEDGEKITVRSDEELRAMFQMYECEFSEEDLEKGTTPPIVIYPRVAKTPKDRNKYDLKIKTEVGKPKTNDVQMSPFFKDQESNMTVPQSTRQSPQQYGQMMRSPVHTSPGNQHIMPASPFHASPQQYPIGGRQPSPMQIYGAASLHQSPQQINRTQAKAFENNQMNTAQLLLSDQMQIDDEHINTKLGFQGQSKSDSLKQILTCGTINVHDLQQVELIGHGNGGEVYKALYVPSRTLMAVKVIQLDVDIEVQKTILAELDILCKCNSEAIIGFYGAYFIENRISICTEYMDGGSLDQYGRIPEEILCRMAVRIVQGLLYMWSLKILHRDIKPSNILVNTRGDVKLCDFGVSTQLVKSIAMTFVGTNVYMSPERIKAENYGAPSEIWSLGVTLFELATGKFPFKEILMAENPGTVMNVIIEGNTPVLPQDVFSPELSDFVARCPTH</sequence>
<evidence type="ECO:0000313" key="15">
    <source>
        <dbReference type="Proteomes" id="UP000828390"/>
    </source>
</evidence>
<evidence type="ECO:0000256" key="12">
    <source>
        <dbReference type="RuleBase" id="RU000304"/>
    </source>
</evidence>
<keyword evidence="15" id="KW-1185">Reference proteome</keyword>
<evidence type="ECO:0000256" key="9">
    <source>
        <dbReference type="ARBA" id="ARBA00049299"/>
    </source>
</evidence>
<evidence type="ECO:0000256" key="7">
    <source>
        <dbReference type="ARBA" id="ARBA00038999"/>
    </source>
</evidence>
<evidence type="ECO:0000256" key="10">
    <source>
        <dbReference type="ARBA" id="ARBA00051693"/>
    </source>
</evidence>
<keyword evidence="5 11" id="KW-0067">ATP-binding</keyword>
<dbReference type="InterPro" id="IPR008271">
    <property type="entry name" value="Ser/Thr_kinase_AS"/>
</dbReference>
<reference evidence="14" key="1">
    <citation type="journal article" date="2019" name="bioRxiv">
        <title>The Genome of the Zebra Mussel, Dreissena polymorpha: A Resource for Invasive Species Research.</title>
        <authorList>
            <person name="McCartney M.A."/>
            <person name="Auch B."/>
            <person name="Kono T."/>
            <person name="Mallez S."/>
            <person name="Zhang Y."/>
            <person name="Obille A."/>
            <person name="Becker A."/>
            <person name="Abrahante J.E."/>
            <person name="Garbe J."/>
            <person name="Badalamenti J.P."/>
            <person name="Herman A."/>
            <person name="Mangelson H."/>
            <person name="Liachko I."/>
            <person name="Sullivan S."/>
            <person name="Sone E.D."/>
            <person name="Koren S."/>
            <person name="Silverstein K.A.T."/>
            <person name="Beckman K.B."/>
            <person name="Gohl D.M."/>
        </authorList>
    </citation>
    <scope>NUCLEOTIDE SEQUENCE</scope>
    <source>
        <strain evidence="14">Duluth1</strain>
        <tissue evidence="14">Whole animal</tissue>
    </source>
</reference>
<dbReference type="InterPro" id="IPR000270">
    <property type="entry name" value="PB1_dom"/>
</dbReference>
<dbReference type="SUPFAM" id="SSF54277">
    <property type="entry name" value="CAD &amp; PB1 domains"/>
    <property type="match status" value="1"/>
</dbReference>
<dbReference type="InterPro" id="IPR017441">
    <property type="entry name" value="Protein_kinase_ATP_BS"/>
</dbReference>
<dbReference type="SMART" id="SM00220">
    <property type="entry name" value="S_TKc"/>
    <property type="match status" value="1"/>
</dbReference>
<proteinExistence type="inferred from homology"/>
<feature type="domain" description="Protein kinase" evidence="13">
    <location>
        <begin position="260"/>
        <end position="493"/>
    </location>
</feature>
<evidence type="ECO:0000256" key="5">
    <source>
        <dbReference type="ARBA" id="ARBA00022840"/>
    </source>
</evidence>
<dbReference type="PANTHER" id="PTHR48013">
    <property type="entry name" value="DUAL SPECIFICITY MITOGEN-ACTIVATED PROTEIN KINASE KINASE 5-RELATED"/>
    <property type="match status" value="1"/>
</dbReference>
<gene>
    <name evidence="14" type="ORF">DPMN_106351</name>
</gene>
<evidence type="ECO:0000256" key="4">
    <source>
        <dbReference type="ARBA" id="ARBA00022777"/>
    </source>
</evidence>
<dbReference type="GO" id="GO:0004674">
    <property type="term" value="F:protein serine/threonine kinase activity"/>
    <property type="evidence" value="ECO:0007669"/>
    <property type="project" value="UniProtKB-KW"/>
</dbReference>
<protein>
    <recommendedName>
        <fullName evidence="7">mitogen-activated protein kinase kinase</fullName>
        <ecNumber evidence="7">2.7.12.2</ecNumber>
    </recommendedName>
</protein>
<dbReference type="FunFam" id="3.30.200.20:FF:000040">
    <property type="entry name" value="Dual specificity mitogen-activated protein kinase kinase"/>
    <property type="match status" value="1"/>
</dbReference>
<dbReference type="PROSITE" id="PS00107">
    <property type="entry name" value="PROTEIN_KINASE_ATP"/>
    <property type="match status" value="1"/>
</dbReference>
<dbReference type="Proteomes" id="UP000828390">
    <property type="component" value="Unassembled WGS sequence"/>
</dbReference>
<evidence type="ECO:0000256" key="3">
    <source>
        <dbReference type="ARBA" id="ARBA00022741"/>
    </source>
</evidence>
<dbReference type="Gene3D" id="3.10.20.90">
    <property type="entry name" value="Phosphatidylinositol 3-kinase Catalytic Subunit, Chain A, domain 1"/>
    <property type="match status" value="1"/>
</dbReference>
<dbReference type="EC" id="2.7.12.2" evidence="7"/>
<evidence type="ECO:0000256" key="8">
    <source>
        <dbReference type="ARBA" id="ARBA00049014"/>
    </source>
</evidence>
<dbReference type="Gene3D" id="1.10.510.10">
    <property type="entry name" value="Transferase(Phosphotransferase) domain 1"/>
    <property type="match status" value="1"/>
</dbReference>
<evidence type="ECO:0000256" key="11">
    <source>
        <dbReference type="PROSITE-ProRule" id="PRU10141"/>
    </source>
</evidence>
<comment type="catalytic activity">
    <reaction evidence="10">
        <text>L-tyrosyl-[protein] + ATP = O-phospho-L-tyrosyl-[protein] + ADP + H(+)</text>
        <dbReference type="Rhea" id="RHEA:10596"/>
        <dbReference type="Rhea" id="RHEA-COMP:10136"/>
        <dbReference type="Rhea" id="RHEA-COMP:20101"/>
        <dbReference type="ChEBI" id="CHEBI:15378"/>
        <dbReference type="ChEBI" id="CHEBI:30616"/>
        <dbReference type="ChEBI" id="CHEBI:46858"/>
        <dbReference type="ChEBI" id="CHEBI:61978"/>
        <dbReference type="ChEBI" id="CHEBI:456216"/>
        <dbReference type="EC" id="2.7.12.2"/>
    </reaction>
</comment>
<evidence type="ECO:0000259" key="13">
    <source>
        <dbReference type="PROSITE" id="PS50011"/>
    </source>
</evidence>
<evidence type="ECO:0000256" key="2">
    <source>
        <dbReference type="ARBA" id="ARBA00022679"/>
    </source>
</evidence>
<accession>A0A9D4K4Z4</accession>
<name>A0A9D4K4Z4_DREPO</name>
<dbReference type="OrthoDB" id="10252354at2759"/>
<evidence type="ECO:0000256" key="6">
    <source>
        <dbReference type="ARBA" id="ARBA00038035"/>
    </source>
</evidence>
<comment type="caution">
    <text evidence="14">The sequence shown here is derived from an EMBL/GenBank/DDBJ whole genome shotgun (WGS) entry which is preliminary data.</text>
</comment>
<dbReference type="PROSITE" id="PS00108">
    <property type="entry name" value="PROTEIN_KINASE_ST"/>
    <property type="match status" value="1"/>
</dbReference>
<comment type="catalytic activity">
    <reaction evidence="8">
        <text>L-seryl-[protein] + ATP = O-phospho-L-seryl-[protein] + ADP + H(+)</text>
        <dbReference type="Rhea" id="RHEA:17989"/>
        <dbReference type="Rhea" id="RHEA-COMP:9863"/>
        <dbReference type="Rhea" id="RHEA-COMP:11604"/>
        <dbReference type="ChEBI" id="CHEBI:15378"/>
        <dbReference type="ChEBI" id="CHEBI:29999"/>
        <dbReference type="ChEBI" id="CHEBI:30616"/>
        <dbReference type="ChEBI" id="CHEBI:83421"/>
        <dbReference type="ChEBI" id="CHEBI:456216"/>
        <dbReference type="EC" id="2.7.12.2"/>
    </reaction>
</comment>
<keyword evidence="4" id="KW-0418">Kinase</keyword>
<dbReference type="SUPFAM" id="SSF56112">
    <property type="entry name" value="Protein kinase-like (PK-like)"/>
    <property type="match status" value="1"/>
</dbReference>
<keyword evidence="2" id="KW-0808">Transferase</keyword>
<reference evidence="14" key="2">
    <citation type="submission" date="2020-11" db="EMBL/GenBank/DDBJ databases">
        <authorList>
            <person name="McCartney M.A."/>
            <person name="Auch B."/>
            <person name="Kono T."/>
            <person name="Mallez S."/>
            <person name="Becker A."/>
            <person name="Gohl D.M."/>
            <person name="Silverstein K.A.T."/>
            <person name="Koren S."/>
            <person name="Bechman K.B."/>
            <person name="Herman A."/>
            <person name="Abrahante J.E."/>
            <person name="Garbe J."/>
        </authorList>
    </citation>
    <scope>NUCLEOTIDE SEQUENCE</scope>
    <source>
        <strain evidence="14">Duluth1</strain>
        <tissue evidence="14">Whole animal</tissue>
    </source>
</reference>
<evidence type="ECO:0000313" key="14">
    <source>
        <dbReference type="EMBL" id="KAH3833049.1"/>
    </source>
</evidence>
<dbReference type="AlphaFoldDB" id="A0A9D4K4Z4"/>
<keyword evidence="1 12" id="KW-0723">Serine/threonine-protein kinase</keyword>
<dbReference type="GO" id="GO:0004708">
    <property type="term" value="F:MAP kinase kinase activity"/>
    <property type="evidence" value="ECO:0007669"/>
    <property type="project" value="UniProtKB-EC"/>
</dbReference>
<evidence type="ECO:0000256" key="1">
    <source>
        <dbReference type="ARBA" id="ARBA00022527"/>
    </source>
</evidence>
<comment type="similarity">
    <text evidence="6">Belongs to the protein kinase superfamily. STE Ser/Thr protein kinase family. MAP kinase kinase subfamily.</text>
</comment>
<dbReference type="PANTHER" id="PTHR48013:SF9">
    <property type="entry name" value="DUAL SPECIFICITY MITOGEN-ACTIVATED PROTEIN KINASE KINASE 5"/>
    <property type="match status" value="1"/>
</dbReference>
<keyword evidence="3 11" id="KW-0547">Nucleotide-binding</keyword>
<dbReference type="Pfam" id="PF00564">
    <property type="entry name" value="PB1"/>
    <property type="match status" value="1"/>
</dbReference>
<dbReference type="PROSITE" id="PS50011">
    <property type="entry name" value="PROTEIN_KINASE_DOM"/>
    <property type="match status" value="1"/>
</dbReference>
<dbReference type="InterPro" id="IPR000719">
    <property type="entry name" value="Prot_kinase_dom"/>
</dbReference>
<comment type="catalytic activity">
    <reaction evidence="9">
        <text>L-threonyl-[protein] + ATP = O-phospho-L-threonyl-[protein] + ADP + H(+)</text>
        <dbReference type="Rhea" id="RHEA:46608"/>
        <dbReference type="Rhea" id="RHEA-COMP:11060"/>
        <dbReference type="Rhea" id="RHEA-COMP:11605"/>
        <dbReference type="ChEBI" id="CHEBI:15378"/>
        <dbReference type="ChEBI" id="CHEBI:30013"/>
        <dbReference type="ChEBI" id="CHEBI:30616"/>
        <dbReference type="ChEBI" id="CHEBI:61977"/>
        <dbReference type="ChEBI" id="CHEBI:456216"/>
        <dbReference type="EC" id="2.7.12.2"/>
    </reaction>
</comment>
<dbReference type="InterPro" id="IPR011009">
    <property type="entry name" value="Kinase-like_dom_sf"/>
</dbReference>
<organism evidence="14 15">
    <name type="scientific">Dreissena polymorpha</name>
    <name type="common">Zebra mussel</name>
    <name type="synonym">Mytilus polymorpha</name>
    <dbReference type="NCBI Taxonomy" id="45954"/>
    <lineage>
        <taxon>Eukaryota</taxon>
        <taxon>Metazoa</taxon>
        <taxon>Spiralia</taxon>
        <taxon>Lophotrochozoa</taxon>
        <taxon>Mollusca</taxon>
        <taxon>Bivalvia</taxon>
        <taxon>Autobranchia</taxon>
        <taxon>Heteroconchia</taxon>
        <taxon>Euheterodonta</taxon>
        <taxon>Imparidentia</taxon>
        <taxon>Neoheterodontei</taxon>
        <taxon>Myida</taxon>
        <taxon>Dreissenoidea</taxon>
        <taxon>Dreissenidae</taxon>
        <taxon>Dreissena</taxon>
    </lineage>
</organism>
<dbReference type="Gene3D" id="3.30.200.20">
    <property type="entry name" value="Phosphorylase Kinase, domain 1"/>
    <property type="match status" value="1"/>
</dbReference>
<dbReference type="Pfam" id="PF00069">
    <property type="entry name" value="Pkinase"/>
    <property type="match status" value="1"/>
</dbReference>
<dbReference type="GO" id="GO:0005524">
    <property type="term" value="F:ATP binding"/>
    <property type="evidence" value="ECO:0007669"/>
    <property type="project" value="UniProtKB-UniRule"/>
</dbReference>
<dbReference type="EMBL" id="JAIWYP010000004">
    <property type="protein sequence ID" value="KAH3833049.1"/>
    <property type="molecule type" value="Genomic_DNA"/>
</dbReference>
<feature type="binding site" evidence="11">
    <location>
        <position position="289"/>
    </location>
    <ligand>
        <name>ATP</name>
        <dbReference type="ChEBI" id="CHEBI:30616"/>
    </ligand>
</feature>